<sequence>MDDMGIPAGGGCLAHTPAKAHHDNFTTASVQLEATLDVDDHPRAGTPATIEAQPRSCLPYREQRPGLCNPPTPVMMTLLCKRRDSLRHATAHAADKTLAKSTRHSVILCQLLLDFARLGYAITLEGNPRRRSSKSNPRSIDSTIAMPSAGVGRRDSRHHSARHGQHASATSSPSPGLLVTPYYEQHKPGAPHRCWTIKTLVSPSAIGAASA</sequence>
<dbReference type="Proteomes" id="UP000636709">
    <property type="component" value="Unassembled WGS sequence"/>
</dbReference>
<keyword evidence="3" id="KW-1185">Reference proteome</keyword>
<feature type="compositionally biased region" description="Basic residues" evidence="1">
    <location>
        <begin position="155"/>
        <end position="165"/>
    </location>
</feature>
<comment type="caution">
    <text evidence="2">The sequence shown here is derived from an EMBL/GenBank/DDBJ whole genome shotgun (WGS) entry which is preliminary data.</text>
</comment>
<evidence type="ECO:0000256" key="1">
    <source>
        <dbReference type="SAM" id="MobiDB-lite"/>
    </source>
</evidence>
<name>A0A835B4Y7_9POAL</name>
<evidence type="ECO:0000313" key="2">
    <source>
        <dbReference type="EMBL" id="KAF8677034.1"/>
    </source>
</evidence>
<dbReference type="AlphaFoldDB" id="A0A835B4Y7"/>
<accession>A0A835B4Y7</accession>
<proteinExistence type="predicted"/>
<reference evidence="2" key="1">
    <citation type="submission" date="2020-07" db="EMBL/GenBank/DDBJ databases">
        <title>Genome sequence and genetic diversity analysis of an under-domesticated orphan crop, white fonio (Digitaria exilis).</title>
        <authorList>
            <person name="Bennetzen J.L."/>
            <person name="Chen S."/>
            <person name="Ma X."/>
            <person name="Wang X."/>
            <person name="Yssel A.E.J."/>
            <person name="Chaluvadi S.R."/>
            <person name="Johnson M."/>
            <person name="Gangashetty P."/>
            <person name="Hamidou F."/>
            <person name="Sanogo M.D."/>
            <person name="Zwaenepoel A."/>
            <person name="Wallace J."/>
            <person name="Van De Peer Y."/>
            <person name="Van Deynze A."/>
        </authorList>
    </citation>
    <scope>NUCLEOTIDE SEQUENCE</scope>
    <source>
        <tissue evidence="2">Leaves</tissue>
    </source>
</reference>
<evidence type="ECO:0000313" key="3">
    <source>
        <dbReference type="Proteomes" id="UP000636709"/>
    </source>
</evidence>
<feature type="region of interest" description="Disordered" evidence="1">
    <location>
        <begin position="127"/>
        <end position="183"/>
    </location>
</feature>
<gene>
    <name evidence="2" type="ORF">HU200_046492</name>
</gene>
<protein>
    <submittedName>
        <fullName evidence="2">Uncharacterized protein</fullName>
    </submittedName>
</protein>
<organism evidence="2 3">
    <name type="scientific">Digitaria exilis</name>
    <dbReference type="NCBI Taxonomy" id="1010633"/>
    <lineage>
        <taxon>Eukaryota</taxon>
        <taxon>Viridiplantae</taxon>
        <taxon>Streptophyta</taxon>
        <taxon>Embryophyta</taxon>
        <taxon>Tracheophyta</taxon>
        <taxon>Spermatophyta</taxon>
        <taxon>Magnoliopsida</taxon>
        <taxon>Liliopsida</taxon>
        <taxon>Poales</taxon>
        <taxon>Poaceae</taxon>
        <taxon>PACMAD clade</taxon>
        <taxon>Panicoideae</taxon>
        <taxon>Panicodae</taxon>
        <taxon>Paniceae</taxon>
        <taxon>Anthephorinae</taxon>
        <taxon>Digitaria</taxon>
    </lineage>
</organism>
<dbReference type="EMBL" id="JACEFO010002150">
    <property type="protein sequence ID" value="KAF8677034.1"/>
    <property type="molecule type" value="Genomic_DNA"/>
</dbReference>